<accession>A0A1D3D9T6</accession>
<sequence>MPCSSKFRNEPMAVRVPVGELACSKQGFQLIARKEQEKKDKRSKAQNRLRSVEEATTTFPRIPRCRAWLLNPGANRQAIEHLNCVECGLLAIEYRFSTSNSSRDGRSLEQTAPRRSCAAPTAELHALGLSELRARPPGLQVAFFDGFQPSLAARLQSTRREAAAALLRLGEAAFTRRLR</sequence>
<reference evidence="1 2" key="1">
    <citation type="journal article" date="2016" name="BMC Genomics">
        <title>Comparative genomics reveals Cyclospora cayetanensis possesses coccidia-like metabolism and invasion components but unique surface antigens.</title>
        <authorList>
            <person name="Liu S."/>
            <person name="Wang L."/>
            <person name="Zheng H."/>
            <person name="Xu Z."/>
            <person name="Roellig D.M."/>
            <person name="Li N."/>
            <person name="Frace M.A."/>
            <person name="Tang K."/>
            <person name="Arrowood M.J."/>
            <person name="Moss D.M."/>
            <person name="Zhang L."/>
            <person name="Feng Y."/>
            <person name="Xiao L."/>
        </authorList>
    </citation>
    <scope>NUCLEOTIDE SEQUENCE [LARGE SCALE GENOMIC DNA]</scope>
    <source>
        <strain evidence="1 2">CHN_HEN01</strain>
    </source>
</reference>
<dbReference type="VEuPathDB" id="ToxoDB:LOC34620376"/>
<dbReference type="VEuPathDB" id="ToxoDB:cyc_03729"/>
<dbReference type="EMBL" id="JROU02000162">
    <property type="protein sequence ID" value="OEH80216.1"/>
    <property type="molecule type" value="Genomic_DNA"/>
</dbReference>
<protein>
    <submittedName>
        <fullName evidence="1">Uncharacterized protein</fullName>
    </submittedName>
</protein>
<evidence type="ECO:0000313" key="2">
    <source>
        <dbReference type="Proteomes" id="UP000095192"/>
    </source>
</evidence>
<comment type="caution">
    <text evidence="1">The sequence shown here is derived from an EMBL/GenBank/DDBJ whole genome shotgun (WGS) entry which is preliminary data.</text>
</comment>
<organism evidence="1 2">
    <name type="scientific">Cyclospora cayetanensis</name>
    <dbReference type="NCBI Taxonomy" id="88456"/>
    <lineage>
        <taxon>Eukaryota</taxon>
        <taxon>Sar</taxon>
        <taxon>Alveolata</taxon>
        <taxon>Apicomplexa</taxon>
        <taxon>Conoidasida</taxon>
        <taxon>Coccidia</taxon>
        <taxon>Eucoccidiorida</taxon>
        <taxon>Eimeriorina</taxon>
        <taxon>Eimeriidae</taxon>
        <taxon>Cyclospora</taxon>
    </lineage>
</organism>
<dbReference type="InParanoid" id="A0A1D3D9T6"/>
<keyword evidence="2" id="KW-1185">Reference proteome</keyword>
<dbReference type="AlphaFoldDB" id="A0A1D3D9T6"/>
<evidence type="ECO:0000313" key="1">
    <source>
        <dbReference type="EMBL" id="OEH80216.1"/>
    </source>
</evidence>
<dbReference type="Proteomes" id="UP000095192">
    <property type="component" value="Unassembled WGS sequence"/>
</dbReference>
<proteinExistence type="predicted"/>
<name>A0A1D3D9T6_9EIME</name>
<gene>
    <name evidence="1" type="ORF">cyc_03729</name>
</gene>